<gene>
    <name evidence="2" type="ORF">AVDCRST_MAG07-354</name>
</gene>
<dbReference type="AlphaFoldDB" id="A0A6J4KLB0"/>
<name>A0A6J4KLB0_9ACTN</name>
<feature type="compositionally biased region" description="Basic and acidic residues" evidence="1">
    <location>
        <begin position="216"/>
        <end position="234"/>
    </location>
</feature>
<feature type="compositionally biased region" description="Low complexity" evidence="1">
    <location>
        <begin position="37"/>
        <end position="46"/>
    </location>
</feature>
<keyword evidence="2" id="KW-0378">Hydrolase</keyword>
<accession>A0A6J4KLB0</accession>
<feature type="compositionally biased region" description="Basic residues" evidence="1">
    <location>
        <begin position="24"/>
        <end position="36"/>
    </location>
</feature>
<dbReference type="GO" id="GO:0016787">
    <property type="term" value="F:hydrolase activity"/>
    <property type="evidence" value="ECO:0007669"/>
    <property type="project" value="UniProtKB-KW"/>
</dbReference>
<evidence type="ECO:0000313" key="2">
    <source>
        <dbReference type="EMBL" id="CAA9309278.1"/>
    </source>
</evidence>
<protein>
    <submittedName>
        <fullName evidence="2">Metal-dependent hydrolases of the beta-lactamase superfamily III</fullName>
    </submittedName>
</protein>
<organism evidence="2">
    <name type="scientific">uncultured Frankineae bacterium</name>
    <dbReference type="NCBI Taxonomy" id="437475"/>
    <lineage>
        <taxon>Bacteria</taxon>
        <taxon>Bacillati</taxon>
        <taxon>Actinomycetota</taxon>
        <taxon>Actinomycetes</taxon>
        <taxon>Frankiales</taxon>
        <taxon>environmental samples</taxon>
    </lineage>
</organism>
<proteinExistence type="predicted"/>
<evidence type="ECO:0000256" key="1">
    <source>
        <dbReference type="SAM" id="MobiDB-lite"/>
    </source>
</evidence>
<feature type="region of interest" description="Disordered" evidence="1">
    <location>
        <begin position="24"/>
        <end position="248"/>
    </location>
</feature>
<dbReference type="EMBL" id="CADCUB010000021">
    <property type="protein sequence ID" value="CAA9309278.1"/>
    <property type="molecule type" value="Genomic_DNA"/>
</dbReference>
<feature type="compositionally biased region" description="Basic residues" evidence="1">
    <location>
        <begin position="156"/>
        <end position="176"/>
    </location>
</feature>
<feature type="non-terminal residue" evidence="2">
    <location>
        <position position="248"/>
    </location>
</feature>
<reference evidence="2" key="1">
    <citation type="submission" date="2020-02" db="EMBL/GenBank/DDBJ databases">
        <authorList>
            <person name="Meier V. D."/>
        </authorList>
    </citation>
    <scope>NUCLEOTIDE SEQUENCE</scope>
    <source>
        <strain evidence="2">AVDCRST_MAG07</strain>
    </source>
</reference>
<feature type="compositionally biased region" description="Gly residues" evidence="1">
    <location>
        <begin position="101"/>
        <end position="110"/>
    </location>
</feature>
<sequence length="248" mass="26477">EADGPGLLGHLPRPRLALLGLPGRARRLPARPRPRLRCAGPAAALDRPARDRRGLRQPPARRPLHRPGRAVLRPPLPPRRPAGPAARLRSRGPRRPAVPGLRGGAGGPAGAGVRLPRGAGRDPVDRPVHRHDAAHGPPGGVPRPARRGRRTDPGLLRRHRRHAAARAAGRGRRRVPVRGELAGRPGLAQRPAPVRPPGRRARRPGPREAPAAHAPDALDRPHGDGRRGGADVRRPARGGPLGCHLRHL</sequence>
<feature type="non-terminal residue" evidence="2">
    <location>
        <position position="1"/>
    </location>
</feature>
<feature type="compositionally biased region" description="Basic and acidic residues" evidence="1">
    <location>
        <begin position="119"/>
        <end position="134"/>
    </location>
</feature>